<keyword evidence="1" id="KW-0805">Transcription regulation</keyword>
<evidence type="ECO:0000256" key="2">
    <source>
        <dbReference type="ARBA" id="ARBA00023163"/>
    </source>
</evidence>
<dbReference type="Proteomes" id="UP000635606">
    <property type="component" value="Unassembled WGS sequence"/>
</dbReference>
<evidence type="ECO:0000256" key="1">
    <source>
        <dbReference type="ARBA" id="ARBA00023015"/>
    </source>
</evidence>
<dbReference type="Gene3D" id="1.10.10.1320">
    <property type="entry name" value="Anti-sigma factor, zinc-finger domain"/>
    <property type="match status" value="1"/>
</dbReference>
<organism evidence="6 7">
    <name type="scientific">Virgisporangium ochraceum</name>
    <dbReference type="NCBI Taxonomy" id="65505"/>
    <lineage>
        <taxon>Bacteria</taxon>
        <taxon>Bacillati</taxon>
        <taxon>Actinomycetota</taxon>
        <taxon>Actinomycetes</taxon>
        <taxon>Micromonosporales</taxon>
        <taxon>Micromonosporaceae</taxon>
        <taxon>Virgisporangium</taxon>
    </lineage>
</organism>
<dbReference type="AlphaFoldDB" id="A0A8J3ZUI6"/>
<dbReference type="RefSeq" id="WP_203929160.1">
    <property type="nucleotide sequence ID" value="NZ_BOPH01000058.1"/>
</dbReference>
<keyword evidence="4" id="KW-0812">Transmembrane</keyword>
<keyword evidence="4" id="KW-1133">Transmembrane helix</keyword>
<comment type="caution">
    <text evidence="6">The sequence shown here is derived from an EMBL/GenBank/DDBJ whole genome shotgun (WGS) entry which is preliminary data.</text>
</comment>
<evidence type="ECO:0000256" key="4">
    <source>
        <dbReference type="SAM" id="Phobius"/>
    </source>
</evidence>
<keyword evidence="4" id="KW-0472">Membrane</keyword>
<reference evidence="6" key="1">
    <citation type="submission" date="2021-01" db="EMBL/GenBank/DDBJ databases">
        <title>Whole genome shotgun sequence of Virgisporangium ochraceum NBRC 16418.</title>
        <authorList>
            <person name="Komaki H."/>
            <person name="Tamura T."/>
        </authorList>
    </citation>
    <scope>NUCLEOTIDE SEQUENCE</scope>
    <source>
        <strain evidence="6">NBRC 16418</strain>
    </source>
</reference>
<evidence type="ECO:0000256" key="3">
    <source>
        <dbReference type="SAM" id="MobiDB-lite"/>
    </source>
</evidence>
<evidence type="ECO:0000313" key="7">
    <source>
        <dbReference type="Proteomes" id="UP000635606"/>
    </source>
</evidence>
<evidence type="ECO:0000313" key="6">
    <source>
        <dbReference type="EMBL" id="GIJ69232.1"/>
    </source>
</evidence>
<evidence type="ECO:0000259" key="5">
    <source>
        <dbReference type="Pfam" id="PF10099"/>
    </source>
</evidence>
<dbReference type="GO" id="GO:0005886">
    <property type="term" value="C:plasma membrane"/>
    <property type="evidence" value="ECO:0007669"/>
    <property type="project" value="InterPro"/>
</dbReference>
<keyword evidence="7" id="KW-1185">Reference proteome</keyword>
<dbReference type="Pfam" id="PF10099">
    <property type="entry name" value="RskA_C"/>
    <property type="match status" value="1"/>
</dbReference>
<keyword evidence="2" id="KW-0804">Transcription</keyword>
<accession>A0A8J3ZUI6</accession>
<feature type="transmembrane region" description="Helical" evidence="4">
    <location>
        <begin position="123"/>
        <end position="144"/>
    </location>
</feature>
<name>A0A8J3ZUI6_9ACTN</name>
<gene>
    <name evidence="6" type="ORF">Voc01_041490</name>
</gene>
<dbReference type="InterPro" id="IPR018764">
    <property type="entry name" value="RskA_C"/>
</dbReference>
<dbReference type="InterPro" id="IPR041916">
    <property type="entry name" value="Anti_sigma_zinc_sf"/>
</dbReference>
<feature type="domain" description="Anti-sigma K factor RskA C-terminal" evidence="5">
    <location>
        <begin position="125"/>
        <end position="252"/>
    </location>
</feature>
<dbReference type="EMBL" id="BOPH01000058">
    <property type="protein sequence ID" value="GIJ69232.1"/>
    <property type="molecule type" value="Genomic_DNA"/>
</dbReference>
<protein>
    <recommendedName>
        <fullName evidence="5">Anti-sigma K factor RskA C-terminal domain-containing protein</fullName>
    </recommendedName>
</protein>
<feature type="region of interest" description="Disordered" evidence="3">
    <location>
        <begin position="71"/>
        <end position="117"/>
    </location>
</feature>
<sequence>MAHLDEETLVLVALGEGGGVTHADHLDTCDTCRAEVAALRRVAEVGAESQEVRELPPPPNDVWERIAAATAAPAANQSTVGGPGERTGPVQHRRTGALTRSPRRGDRTTAPPVARGRGRARRWALTALAAVVALAVGVAGTLVATRDRTRQLADPCGTVVARADLSALPLAPPGAAGEARVLCDGPDRRLHLHVAGLPLQPGYYEVWLIDPDTMEMTAIGQLGDGGDVLLPLASTTDLRKYRLVDISAEQYDNNQAHSGESLLRGQLTT</sequence>
<proteinExistence type="predicted"/>